<sequence>MQHSYPEADTLRQDPQHCSVDAAERAARQNQVRNQNPAEPALTVPDLAAFLIGSWRIERTVLDRASGQSGTFEGQLVFTTPQHPELKNSAHGDGTVLRYSETGKLRWAGTQAPVKRDYLLHSTDNPAVLDWYFDYGGYFHSLDLRTGQWRAEHPCSADRYRVEYAVHSAELLEVSWDVAGPTKDQLLHSLWRRLPEKQS</sequence>
<name>A0A7Y9LVK5_9MICC</name>
<dbReference type="EMBL" id="JACBYQ010000002">
    <property type="protein sequence ID" value="NYE96371.1"/>
    <property type="molecule type" value="Genomic_DNA"/>
</dbReference>
<proteinExistence type="predicted"/>
<comment type="caution">
    <text evidence="2">The sequence shown here is derived from an EMBL/GenBank/DDBJ whole genome shotgun (WGS) entry which is preliminary data.</text>
</comment>
<organism evidence="2 3">
    <name type="scientific">Psychromicrobium silvestre</name>
    <dbReference type="NCBI Taxonomy" id="1645614"/>
    <lineage>
        <taxon>Bacteria</taxon>
        <taxon>Bacillati</taxon>
        <taxon>Actinomycetota</taxon>
        <taxon>Actinomycetes</taxon>
        <taxon>Micrococcales</taxon>
        <taxon>Micrococcaceae</taxon>
        <taxon>Psychromicrobium</taxon>
    </lineage>
</organism>
<dbReference type="RefSeq" id="WP_179390032.1">
    <property type="nucleotide sequence ID" value="NZ_JACBYQ010000002.1"/>
</dbReference>
<feature type="domain" description="DUF6314" evidence="1">
    <location>
        <begin position="51"/>
        <end position="193"/>
    </location>
</feature>
<protein>
    <recommendedName>
        <fullName evidence="1">DUF6314 domain-containing protein</fullName>
    </recommendedName>
</protein>
<keyword evidence="3" id="KW-1185">Reference proteome</keyword>
<evidence type="ECO:0000313" key="2">
    <source>
        <dbReference type="EMBL" id="NYE96371.1"/>
    </source>
</evidence>
<evidence type="ECO:0000313" key="3">
    <source>
        <dbReference type="Proteomes" id="UP000521748"/>
    </source>
</evidence>
<dbReference type="Pfam" id="PF19834">
    <property type="entry name" value="DUF6314"/>
    <property type="match status" value="1"/>
</dbReference>
<accession>A0A7Y9LVK5</accession>
<dbReference type="AlphaFoldDB" id="A0A7Y9LVK5"/>
<dbReference type="Proteomes" id="UP000521748">
    <property type="component" value="Unassembled WGS sequence"/>
</dbReference>
<dbReference type="InterPro" id="IPR045632">
    <property type="entry name" value="DUF6314"/>
</dbReference>
<evidence type="ECO:0000259" key="1">
    <source>
        <dbReference type="Pfam" id="PF19834"/>
    </source>
</evidence>
<reference evidence="2 3" key="1">
    <citation type="submission" date="2020-07" db="EMBL/GenBank/DDBJ databases">
        <title>Sequencing the genomes of 1000 actinobacteria strains.</title>
        <authorList>
            <person name="Klenk H.-P."/>
        </authorList>
    </citation>
    <scope>NUCLEOTIDE SEQUENCE [LARGE SCALE GENOMIC DNA]</scope>
    <source>
        <strain evidence="2 3">DSM 102047</strain>
    </source>
</reference>
<gene>
    <name evidence="2" type="ORF">FHU41_002621</name>
</gene>